<keyword evidence="2" id="KW-1185">Reference proteome</keyword>
<organism evidence="1 2">
    <name type="scientific">Desulfonatronospira thiodismutans ASO3-1</name>
    <dbReference type="NCBI Taxonomy" id="555779"/>
    <lineage>
        <taxon>Bacteria</taxon>
        <taxon>Pseudomonadati</taxon>
        <taxon>Thermodesulfobacteriota</taxon>
        <taxon>Desulfovibrionia</taxon>
        <taxon>Desulfovibrionales</taxon>
        <taxon>Desulfonatronovibrionaceae</taxon>
        <taxon>Desulfonatronospira</taxon>
    </lineage>
</organism>
<dbReference type="EMBL" id="ACJN02000001">
    <property type="protein sequence ID" value="EFI36034.1"/>
    <property type="molecule type" value="Genomic_DNA"/>
</dbReference>
<dbReference type="Proteomes" id="UP000005496">
    <property type="component" value="Unassembled WGS sequence"/>
</dbReference>
<reference evidence="1" key="1">
    <citation type="submission" date="2010-05" db="EMBL/GenBank/DDBJ databases">
        <title>The draft genome of Desulfonatronospira thiodismutans ASO3-1.</title>
        <authorList>
            <consortium name="US DOE Joint Genome Institute (JGI-PGF)"/>
            <person name="Lucas S."/>
            <person name="Copeland A."/>
            <person name="Lapidus A."/>
            <person name="Cheng J.-F."/>
            <person name="Bruce D."/>
            <person name="Goodwin L."/>
            <person name="Pitluck S."/>
            <person name="Chertkov O."/>
            <person name="Brettin T."/>
            <person name="Detter J.C."/>
            <person name="Han C."/>
            <person name="Land M.L."/>
            <person name="Hauser L."/>
            <person name="Kyrpides N."/>
            <person name="Mikhailova N."/>
            <person name="Muyzer G."/>
            <person name="Woyke T."/>
        </authorList>
    </citation>
    <scope>NUCLEOTIDE SEQUENCE [LARGE SCALE GENOMIC DNA]</scope>
    <source>
        <strain evidence="1">ASO3-1</strain>
    </source>
</reference>
<name>D6SMX3_9BACT</name>
<comment type="caution">
    <text evidence="1">The sequence shown here is derived from an EMBL/GenBank/DDBJ whole genome shotgun (WGS) entry which is preliminary data.</text>
</comment>
<evidence type="ECO:0000313" key="1">
    <source>
        <dbReference type="EMBL" id="EFI36034.1"/>
    </source>
</evidence>
<accession>D6SMX3</accession>
<dbReference type="AlphaFoldDB" id="D6SMX3"/>
<protein>
    <submittedName>
        <fullName evidence="1">Uncharacterized protein</fullName>
    </submittedName>
</protein>
<gene>
    <name evidence="1" type="ORF">Dthio_PD3476</name>
</gene>
<proteinExistence type="predicted"/>
<sequence length="101" mass="11253">MDIPVLCILEHNPHKHRLALNHGIQTVKRVPTFNMCLDRFGVVSKACVIKIVKIFFLVQEGNLGVIVTPGMHQAFTGFLQQGIPVLFLGDELVDISYGLQN</sequence>
<evidence type="ECO:0000313" key="2">
    <source>
        <dbReference type="Proteomes" id="UP000005496"/>
    </source>
</evidence>